<evidence type="ECO:0000256" key="6">
    <source>
        <dbReference type="ARBA" id="ARBA00022691"/>
    </source>
</evidence>
<evidence type="ECO:0000256" key="3">
    <source>
        <dbReference type="ARBA" id="ARBA00012236"/>
    </source>
</evidence>
<gene>
    <name evidence="13" type="primary">bioB</name>
    <name evidence="17" type="ORF">SAMN05421508_10628</name>
</gene>
<keyword evidence="18" id="KW-1185">Reference proteome</keyword>
<dbReference type="InterPro" id="IPR002684">
    <property type="entry name" value="Biotin_synth/BioAB"/>
</dbReference>
<keyword evidence="8 13" id="KW-0479">Metal-binding</keyword>
<dbReference type="InterPro" id="IPR024177">
    <property type="entry name" value="Biotin_synthase"/>
</dbReference>
<evidence type="ECO:0000256" key="15">
    <source>
        <dbReference type="SAM" id="MobiDB-lite"/>
    </source>
</evidence>
<dbReference type="SFLD" id="SFLDF00272">
    <property type="entry name" value="biotin_synthase"/>
    <property type="match status" value="1"/>
</dbReference>
<evidence type="ECO:0000256" key="11">
    <source>
        <dbReference type="ARBA" id="ARBA00023014"/>
    </source>
</evidence>
<evidence type="ECO:0000256" key="5">
    <source>
        <dbReference type="ARBA" id="ARBA00022679"/>
    </source>
</evidence>
<evidence type="ECO:0000256" key="4">
    <source>
        <dbReference type="ARBA" id="ARBA00022485"/>
    </source>
</evidence>
<dbReference type="EMBL" id="OCNJ01000006">
    <property type="protein sequence ID" value="SOD96662.1"/>
    <property type="molecule type" value="Genomic_DNA"/>
</dbReference>
<feature type="binding site" evidence="13 14">
    <location>
        <position position="120"/>
    </location>
    <ligand>
        <name>[2Fe-2S] cluster</name>
        <dbReference type="ChEBI" id="CHEBI:190135"/>
    </ligand>
</feature>
<dbReference type="PROSITE" id="PS51918">
    <property type="entry name" value="RADICAL_SAM"/>
    <property type="match status" value="1"/>
</dbReference>
<evidence type="ECO:0000259" key="16">
    <source>
        <dbReference type="PROSITE" id="PS51918"/>
    </source>
</evidence>
<dbReference type="InterPro" id="IPR013785">
    <property type="entry name" value="Aldolase_TIM"/>
</dbReference>
<dbReference type="GO" id="GO:0051537">
    <property type="term" value="F:2 iron, 2 sulfur cluster binding"/>
    <property type="evidence" value="ECO:0007669"/>
    <property type="project" value="UniProtKB-KW"/>
</dbReference>
<evidence type="ECO:0000256" key="1">
    <source>
        <dbReference type="ARBA" id="ARBA00004942"/>
    </source>
</evidence>
<dbReference type="SUPFAM" id="SSF102114">
    <property type="entry name" value="Radical SAM enzymes"/>
    <property type="match status" value="1"/>
</dbReference>
<evidence type="ECO:0000313" key="17">
    <source>
        <dbReference type="EMBL" id="SOD96662.1"/>
    </source>
</evidence>
<dbReference type="InterPro" id="IPR058240">
    <property type="entry name" value="rSAM_sf"/>
</dbReference>
<comment type="catalytic activity">
    <reaction evidence="12 13">
        <text>(4R,5S)-dethiobiotin + (sulfur carrier)-SH + 2 reduced [2Fe-2S]-[ferredoxin] + 2 S-adenosyl-L-methionine = (sulfur carrier)-H + biotin + 2 5'-deoxyadenosine + 2 L-methionine + 2 oxidized [2Fe-2S]-[ferredoxin]</text>
        <dbReference type="Rhea" id="RHEA:22060"/>
        <dbReference type="Rhea" id="RHEA-COMP:10000"/>
        <dbReference type="Rhea" id="RHEA-COMP:10001"/>
        <dbReference type="Rhea" id="RHEA-COMP:14737"/>
        <dbReference type="Rhea" id="RHEA-COMP:14739"/>
        <dbReference type="ChEBI" id="CHEBI:17319"/>
        <dbReference type="ChEBI" id="CHEBI:29917"/>
        <dbReference type="ChEBI" id="CHEBI:33737"/>
        <dbReference type="ChEBI" id="CHEBI:33738"/>
        <dbReference type="ChEBI" id="CHEBI:57586"/>
        <dbReference type="ChEBI" id="CHEBI:57844"/>
        <dbReference type="ChEBI" id="CHEBI:59789"/>
        <dbReference type="ChEBI" id="CHEBI:64428"/>
        <dbReference type="ChEBI" id="CHEBI:149473"/>
        <dbReference type="EC" id="2.8.1.6"/>
    </reaction>
</comment>
<keyword evidence="10 13" id="KW-0408">Iron</keyword>
<proteinExistence type="inferred from homology"/>
<protein>
    <recommendedName>
        <fullName evidence="3 13">Biotin synthase</fullName>
        <ecNumber evidence="3 13">2.8.1.6</ecNumber>
    </recommendedName>
</protein>
<dbReference type="GO" id="GO:0051539">
    <property type="term" value="F:4 iron, 4 sulfur cluster binding"/>
    <property type="evidence" value="ECO:0007669"/>
    <property type="project" value="UniProtKB-KW"/>
</dbReference>
<dbReference type="SFLD" id="SFLDG01060">
    <property type="entry name" value="BATS_domain_containing"/>
    <property type="match status" value="1"/>
</dbReference>
<evidence type="ECO:0000256" key="12">
    <source>
        <dbReference type="ARBA" id="ARBA00051157"/>
    </source>
</evidence>
<evidence type="ECO:0000256" key="14">
    <source>
        <dbReference type="PIRSR" id="PIRSR001619-1"/>
    </source>
</evidence>
<evidence type="ECO:0000256" key="10">
    <source>
        <dbReference type="ARBA" id="ARBA00023004"/>
    </source>
</evidence>
<reference evidence="17 18" key="1">
    <citation type="submission" date="2017-09" db="EMBL/GenBank/DDBJ databases">
        <authorList>
            <person name="Ehlers B."/>
            <person name="Leendertz F.H."/>
        </authorList>
    </citation>
    <scope>NUCLEOTIDE SEQUENCE [LARGE SCALE GENOMIC DNA]</scope>
    <source>
        <strain evidence="17 18">USBA 140</strain>
    </source>
</reference>
<keyword evidence="11 13" id="KW-0411">Iron-sulfur</keyword>
<feature type="binding site" evidence="13 14">
    <location>
        <position position="284"/>
    </location>
    <ligand>
        <name>[2Fe-2S] cluster</name>
        <dbReference type="ChEBI" id="CHEBI:190135"/>
    </ligand>
</feature>
<comment type="cofactor">
    <cofactor evidence="13">
        <name>[2Fe-2S] cluster</name>
        <dbReference type="ChEBI" id="CHEBI:190135"/>
    </cofactor>
    <text evidence="13">Binds 1 [2Fe-2S] cluster. The cluster is coordinated with 3 cysteines and 1 arginine.</text>
</comment>
<keyword evidence="9 13" id="KW-0093">Biotin biosynthesis</keyword>
<dbReference type="GO" id="GO:0004076">
    <property type="term" value="F:biotin synthase activity"/>
    <property type="evidence" value="ECO:0007669"/>
    <property type="project" value="UniProtKB-UniRule"/>
</dbReference>
<feature type="binding site" evidence="13 14">
    <location>
        <position position="211"/>
    </location>
    <ligand>
        <name>[2Fe-2S] cluster</name>
        <dbReference type="ChEBI" id="CHEBI:190135"/>
    </ligand>
</feature>
<dbReference type="FunFam" id="3.20.20.70:FF:000011">
    <property type="entry name" value="Biotin synthase"/>
    <property type="match status" value="1"/>
</dbReference>
<comment type="cofactor">
    <cofactor evidence="13 14">
        <name>[4Fe-4S] cluster</name>
        <dbReference type="ChEBI" id="CHEBI:49883"/>
    </cofactor>
    <text evidence="13 14">Binds 1 [4Fe-4S] cluster. The cluster is coordinated with 3 cysteines and an exchangeable S-adenosyl-L-methionine.</text>
</comment>
<accession>A0A286GME2</accession>
<dbReference type="Pfam" id="PF04055">
    <property type="entry name" value="Radical_SAM"/>
    <property type="match status" value="1"/>
</dbReference>
<keyword evidence="6 13" id="KW-0949">S-adenosyl-L-methionine</keyword>
<dbReference type="Pfam" id="PF06968">
    <property type="entry name" value="BATS"/>
    <property type="match status" value="1"/>
</dbReference>
<evidence type="ECO:0000256" key="7">
    <source>
        <dbReference type="ARBA" id="ARBA00022714"/>
    </source>
</evidence>
<dbReference type="SMART" id="SM00729">
    <property type="entry name" value="Elp3"/>
    <property type="match status" value="1"/>
</dbReference>
<dbReference type="AlphaFoldDB" id="A0A286GME2"/>
<evidence type="ECO:0000256" key="8">
    <source>
        <dbReference type="ARBA" id="ARBA00022723"/>
    </source>
</evidence>
<dbReference type="Gene3D" id="3.20.20.70">
    <property type="entry name" value="Aldolase class I"/>
    <property type="match status" value="1"/>
</dbReference>
<dbReference type="PANTHER" id="PTHR22976">
    <property type="entry name" value="BIOTIN SYNTHASE"/>
    <property type="match status" value="1"/>
</dbReference>
<keyword evidence="7 13" id="KW-0001">2Fe-2S</keyword>
<evidence type="ECO:0000256" key="13">
    <source>
        <dbReference type="HAMAP-Rule" id="MF_01694"/>
    </source>
</evidence>
<keyword evidence="4 13" id="KW-0004">4Fe-4S</keyword>
<name>A0A286GME2_9PROT</name>
<evidence type="ECO:0000313" key="18">
    <source>
        <dbReference type="Proteomes" id="UP000219621"/>
    </source>
</evidence>
<organism evidence="17 18">
    <name type="scientific">Caenispirillum bisanense</name>
    <dbReference type="NCBI Taxonomy" id="414052"/>
    <lineage>
        <taxon>Bacteria</taxon>
        <taxon>Pseudomonadati</taxon>
        <taxon>Pseudomonadota</taxon>
        <taxon>Alphaproteobacteria</taxon>
        <taxon>Rhodospirillales</taxon>
        <taxon>Novispirillaceae</taxon>
        <taxon>Caenispirillum</taxon>
    </lineage>
</organism>
<comment type="function">
    <text evidence="13">Catalyzes the conversion of dethiobiotin (DTB) to biotin by the insertion of a sulfur atom into dethiobiotin via a radical-based mechanism.</text>
</comment>
<keyword evidence="5 13" id="KW-0808">Transferase</keyword>
<dbReference type="HAMAP" id="MF_01694">
    <property type="entry name" value="BioB"/>
    <property type="match status" value="1"/>
</dbReference>
<evidence type="ECO:0000256" key="2">
    <source>
        <dbReference type="ARBA" id="ARBA00010765"/>
    </source>
</evidence>
<dbReference type="GO" id="GO:0005506">
    <property type="term" value="F:iron ion binding"/>
    <property type="evidence" value="ECO:0007669"/>
    <property type="project" value="UniProtKB-UniRule"/>
</dbReference>
<dbReference type="RefSeq" id="WP_097279814.1">
    <property type="nucleotide sequence ID" value="NZ_OCNJ01000006.1"/>
</dbReference>
<dbReference type="InterPro" id="IPR006638">
    <property type="entry name" value="Elp3/MiaA/NifB-like_rSAM"/>
</dbReference>
<dbReference type="NCBIfam" id="TIGR00433">
    <property type="entry name" value="bioB"/>
    <property type="match status" value="1"/>
</dbReference>
<comment type="pathway">
    <text evidence="1 13">Cofactor biosynthesis; biotin biosynthesis; biotin from 7,8-diaminononanoate: step 2/2.</text>
</comment>
<dbReference type="InterPro" id="IPR007197">
    <property type="entry name" value="rSAM"/>
</dbReference>
<feature type="binding site" evidence="13 14">
    <location>
        <position position="151"/>
    </location>
    <ligand>
        <name>[2Fe-2S] cluster</name>
        <dbReference type="ChEBI" id="CHEBI:190135"/>
    </ligand>
</feature>
<dbReference type="OrthoDB" id="9786826at2"/>
<feature type="region of interest" description="Disordered" evidence="15">
    <location>
        <begin position="1"/>
        <end position="26"/>
    </location>
</feature>
<dbReference type="UniPathway" id="UPA00078">
    <property type="reaction ID" value="UER00162"/>
</dbReference>
<sequence length="339" mass="36936">MTDAATLPPTTDSCCGPAPEAKGEANARRWSREGILALFELPFMDLLAKAHEVHRRNFDPNRIQLSTLLNIKTGGCAENCKYCSQSAEFSTGVKASKLMLKQEILDKAQVAKDAGAGRFCMGAAWRELKDRDLDALCDIVSDVKGMGLQTCMTLGMLTPTQAARLKEAGLDYYNHNLDTSPEYYEEVVTTRSFQDRLDTLATVRAAGMNVCSGGIIGMGESRSDRAGLLEALANLEPYPESVPINMLVPIAGTPFGNQKAQLDVLEWVRTIAVARICMPKARVRLSAGRSGLSDEAQALAFFAGANSIFYGDRLLTTENPEENKDLALMEKLGMKADRQ</sequence>
<feature type="domain" description="Radical SAM core" evidence="16">
    <location>
        <begin position="61"/>
        <end position="289"/>
    </location>
</feature>
<comment type="similarity">
    <text evidence="2 13">Belongs to the radical SAM superfamily. Biotin synthase family.</text>
</comment>
<evidence type="ECO:0000256" key="9">
    <source>
        <dbReference type="ARBA" id="ARBA00022756"/>
    </source>
</evidence>
<dbReference type="PIRSF" id="PIRSF001619">
    <property type="entry name" value="Biotin_synth"/>
    <property type="match status" value="1"/>
</dbReference>
<dbReference type="EC" id="2.8.1.6" evidence="3 13"/>
<dbReference type="CDD" id="cd01335">
    <property type="entry name" value="Radical_SAM"/>
    <property type="match status" value="1"/>
</dbReference>
<comment type="cofactor">
    <cofactor evidence="14">
        <name>[2Fe-2S] cluster</name>
        <dbReference type="ChEBI" id="CHEBI:190135"/>
    </cofactor>
    <text evidence="14">Binds 1 [2Fe-2S] cluster. The cluster is coordinated with 3 cysteines and 1 arginine.</text>
</comment>
<dbReference type="Proteomes" id="UP000219621">
    <property type="component" value="Unassembled WGS sequence"/>
</dbReference>
<dbReference type="InterPro" id="IPR010722">
    <property type="entry name" value="BATS_dom"/>
</dbReference>
<dbReference type="PANTHER" id="PTHR22976:SF2">
    <property type="entry name" value="BIOTIN SYNTHASE, MITOCHONDRIAL"/>
    <property type="match status" value="1"/>
</dbReference>
<dbReference type="SFLD" id="SFLDG01278">
    <property type="entry name" value="biotin_synthase_like"/>
    <property type="match status" value="1"/>
</dbReference>
<comment type="subunit">
    <text evidence="13">Homodimer.</text>
</comment>
<feature type="binding site" evidence="13 14">
    <location>
        <position position="80"/>
    </location>
    <ligand>
        <name>[4Fe-4S] cluster</name>
        <dbReference type="ChEBI" id="CHEBI:49883"/>
        <note>4Fe-4S-S-AdoMet</note>
    </ligand>
</feature>
<dbReference type="SMART" id="SM00876">
    <property type="entry name" value="BATS"/>
    <property type="match status" value="1"/>
</dbReference>
<feature type="binding site" evidence="13 14">
    <location>
        <position position="76"/>
    </location>
    <ligand>
        <name>[4Fe-4S] cluster</name>
        <dbReference type="ChEBI" id="CHEBI:49883"/>
        <note>4Fe-4S-S-AdoMet</note>
    </ligand>
</feature>
<dbReference type="GO" id="GO:0009102">
    <property type="term" value="P:biotin biosynthetic process"/>
    <property type="evidence" value="ECO:0007669"/>
    <property type="project" value="UniProtKB-UniRule"/>
</dbReference>
<dbReference type="SFLD" id="SFLDS00029">
    <property type="entry name" value="Radical_SAM"/>
    <property type="match status" value="1"/>
</dbReference>
<feature type="binding site" evidence="13 14">
    <location>
        <position position="83"/>
    </location>
    <ligand>
        <name>[4Fe-4S] cluster</name>
        <dbReference type="ChEBI" id="CHEBI:49883"/>
        <note>4Fe-4S-S-AdoMet</note>
    </ligand>
</feature>